<name>A0A3E1YHC6_9BACT</name>
<dbReference type="RefSeq" id="WP_116973981.1">
    <property type="nucleotide sequence ID" value="NZ_QPMM01000001.1"/>
</dbReference>
<sequence>MEKIKKLFLLLELFLQQPEDKRQRKSWEMFNSLFIIFPPETVEGMINNMTAYSQEREEISEEEKLQLLVFSKYLNVTLKMLHKEVEKASSTKPFSGNLFSE</sequence>
<evidence type="ECO:0000313" key="1">
    <source>
        <dbReference type="EMBL" id="RFS26789.1"/>
    </source>
</evidence>
<accession>A0A3E1YHC6</accession>
<comment type="caution">
    <text evidence="1">The sequence shown here is derived from an EMBL/GenBank/DDBJ whole genome shotgun (WGS) entry which is preliminary data.</text>
</comment>
<gene>
    <name evidence="1" type="ORF">DVR12_03105</name>
</gene>
<organism evidence="1 2">
    <name type="scientific">Chitinophaga silvatica</name>
    <dbReference type="NCBI Taxonomy" id="2282649"/>
    <lineage>
        <taxon>Bacteria</taxon>
        <taxon>Pseudomonadati</taxon>
        <taxon>Bacteroidota</taxon>
        <taxon>Chitinophagia</taxon>
        <taxon>Chitinophagales</taxon>
        <taxon>Chitinophagaceae</taxon>
        <taxon>Chitinophaga</taxon>
    </lineage>
</organism>
<keyword evidence="2" id="KW-1185">Reference proteome</keyword>
<dbReference type="OrthoDB" id="9880042at2"/>
<dbReference type="EMBL" id="QPMM01000001">
    <property type="protein sequence ID" value="RFS26789.1"/>
    <property type="molecule type" value="Genomic_DNA"/>
</dbReference>
<reference evidence="1 2" key="1">
    <citation type="submission" date="2018-07" db="EMBL/GenBank/DDBJ databases">
        <title>Chitinophaga K2CV101002-2 sp. nov., isolated from a monsoon evergreen broad-leaved forest soil.</title>
        <authorList>
            <person name="Lv Y."/>
        </authorList>
    </citation>
    <scope>NUCLEOTIDE SEQUENCE [LARGE SCALE GENOMIC DNA]</scope>
    <source>
        <strain evidence="1 2">GDMCC 1.1288</strain>
    </source>
</reference>
<dbReference type="Proteomes" id="UP000260644">
    <property type="component" value="Unassembled WGS sequence"/>
</dbReference>
<proteinExistence type="predicted"/>
<evidence type="ECO:0000313" key="2">
    <source>
        <dbReference type="Proteomes" id="UP000260644"/>
    </source>
</evidence>
<protein>
    <submittedName>
        <fullName evidence="1">Uncharacterized protein</fullName>
    </submittedName>
</protein>
<dbReference type="AlphaFoldDB" id="A0A3E1YHC6"/>